<feature type="compositionally biased region" description="Basic and acidic residues" evidence="1">
    <location>
        <begin position="156"/>
        <end position="185"/>
    </location>
</feature>
<gene>
    <name evidence="2" type="ORF">AAG570_007266</name>
</gene>
<feature type="compositionally biased region" description="Basic and acidic residues" evidence="1">
    <location>
        <begin position="214"/>
        <end position="225"/>
    </location>
</feature>
<comment type="caution">
    <text evidence="2">The sequence shown here is derived from an EMBL/GenBank/DDBJ whole genome shotgun (WGS) entry which is preliminary data.</text>
</comment>
<dbReference type="EMBL" id="JBFDAA010000020">
    <property type="protein sequence ID" value="KAL1115235.1"/>
    <property type="molecule type" value="Genomic_DNA"/>
</dbReference>
<evidence type="ECO:0000256" key="1">
    <source>
        <dbReference type="SAM" id="MobiDB-lite"/>
    </source>
</evidence>
<feature type="compositionally biased region" description="Basic residues" evidence="1">
    <location>
        <begin position="1"/>
        <end position="12"/>
    </location>
</feature>
<name>A0ABD0YJ55_9HEMI</name>
<keyword evidence="3" id="KW-1185">Reference proteome</keyword>
<feature type="region of interest" description="Disordered" evidence="1">
    <location>
        <begin position="110"/>
        <end position="242"/>
    </location>
</feature>
<evidence type="ECO:0000313" key="3">
    <source>
        <dbReference type="Proteomes" id="UP001558652"/>
    </source>
</evidence>
<feature type="compositionally biased region" description="Basic residues" evidence="1">
    <location>
        <begin position="200"/>
        <end position="211"/>
    </location>
</feature>
<protein>
    <submittedName>
        <fullName evidence="2">Uncharacterized protein</fullName>
    </submittedName>
</protein>
<reference evidence="2 3" key="1">
    <citation type="submission" date="2024-07" db="EMBL/GenBank/DDBJ databases">
        <title>Chromosome-level genome assembly of the water stick insect Ranatra chinensis (Heteroptera: Nepidae).</title>
        <authorList>
            <person name="Liu X."/>
        </authorList>
    </citation>
    <scope>NUCLEOTIDE SEQUENCE [LARGE SCALE GENOMIC DNA]</scope>
    <source>
        <strain evidence="2">Cailab_2021Rc</strain>
        <tissue evidence="2">Muscle</tissue>
    </source>
</reference>
<organism evidence="2 3">
    <name type="scientific">Ranatra chinensis</name>
    <dbReference type="NCBI Taxonomy" id="642074"/>
    <lineage>
        <taxon>Eukaryota</taxon>
        <taxon>Metazoa</taxon>
        <taxon>Ecdysozoa</taxon>
        <taxon>Arthropoda</taxon>
        <taxon>Hexapoda</taxon>
        <taxon>Insecta</taxon>
        <taxon>Pterygota</taxon>
        <taxon>Neoptera</taxon>
        <taxon>Paraneoptera</taxon>
        <taxon>Hemiptera</taxon>
        <taxon>Heteroptera</taxon>
        <taxon>Panheteroptera</taxon>
        <taxon>Nepomorpha</taxon>
        <taxon>Nepidae</taxon>
        <taxon>Ranatrinae</taxon>
        <taxon>Ranatra</taxon>
    </lineage>
</organism>
<dbReference type="Proteomes" id="UP001558652">
    <property type="component" value="Unassembled WGS sequence"/>
</dbReference>
<feature type="region of interest" description="Disordered" evidence="1">
    <location>
        <begin position="1"/>
        <end position="95"/>
    </location>
</feature>
<sequence>MASKRRNMFHKNKTQETTEEAVPGEHPQVKDRQKAAPPKKRPPGVPAKETSGALKKEPKMPAKKAVPTELRHKKRKTSRVKVPTGAQTVDPQDWDRFGDKFTKRIAKYILDAPTNPDLQEANQHRRGPIKGRQSKEMRRRGAASSEEEDYWALGPFRDEAEDTRKSAVVEDAAERKRPAVLERSRKNASKKPSQELENKPKKKSHKTKHLGPRLPERETGVDDQGHFLGGGPRNTNMRDIRA</sequence>
<evidence type="ECO:0000313" key="2">
    <source>
        <dbReference type="EMBL" id="KAL1115235.1"/>
    </source>
</evidence>
<dbReference type="AlphaFoldDB" id="A0ABD0YJ55"/>
<accession>A0ABD0YJ55</accession>
<proteinExistence type="predicted"/>